<evidence type="ECO:0000259" key="1">
    <source>
        <dbReference type="Pfam" id="PF19419"/>
    </source>
</evidence>
<gene>
    <name evidence="2" type="ORF">NY667_13140</name>
</gene>
<dbReference type="InterPro" id="IPR046025">
    <property type="entry name" value="DUF5983"/>
</dbReference>
<proteinExistence type="predicted"/>
<organism evidence="2 3">
    <name type="scientific">Xanthomonas hortorum pv. hederae</name>
    <dbReference type="NCBI Taxonomy" id="453603"/>
    <lineage>
        <taxon>Bacteria</taxon>
        <taxon>Pseudomonadati</taxon>
        <taxon>Pseudomonadota</taxon>
        <taxon>Gammaproteobacteria</taxon>
        <taxon>Lysobacterales</taxon>
        <taxon>Lysobacteraceae</taxon>
        <taxon>Xanthomonas</taxon>
    </lineage>
</organism>
<evidence type="ECO:0000313" key="2">
    <source>
        <dbReference type="EMBL" id="MDC8638731.1"/>
    </source>
</evidence>
<dbReference type="AlphaFoldDB" id="A0A9X4BSE3"/>
<protein>
    <recommendedName>
        <fullName evidence="1">DUF5983 domain-containing protein</fullName>
    </recommendedName>
</protein>
<comment type="caution">
    <text evidence="2">The sequence shown here is derived from an EMBL/GenBank/DDBJ whole genome shotgun (WGS) entry which is preliminary data.</text>
</comment>
<evidence type="ECO:0000313" key="3">
    <source>
        <dbReference type="Proteomes" id="UP001140230"/>
    </source>
</evidence>
<reference evidence="2" key="2">
    <citation type="submission" date="2022-08" db="EMBL/GenBank/DDBJ databases">
        <authorList>
            <person name="Iruegas-Bocardo F."/>
            <person name="Weisberg A.J."/>
            <person name="Riutta E.R."/>
            <person name="Kilday K."/>
            <person name="Bonkowski J.C."/>
            <person name="Creswell T."/>
            <person name="Daughtrey M.L."/>
            <person name="Rane K."/>
            <person name="Grunwald N.J."/>
            <person name="Chang J.H."/>
            <person name="Putnam M.L."/>
        </authorList>
    </citation>
    <scope>NUCLEOTIDE SEQUENCE</scope>
    <source>
        <strain evidence="2">22-338</strain>
    </source>
</reference>
<name>A0A9X4BSE3_9XANT</name>
<dbReference type="EMBL" id="JANWTP010000040">
    <property type="protein sequence ID" value="MDC8638731.1"/>
    <property type="molecule type" value="Genomic_DNA"/>
</dbReference>
<sequence length="104" mass="11305">MRDVPAESLSQLGEPLAAISLRHLAPDTRRKLAEGTLSVNAYPHDAGGLVYVGAPAYAVPAEPDLARVFTLAARARIVWLNFDKEAVVVDGLPLYDDDDEEFRS</sequence>
<dbReference type="Proteomes" id="UP001140230">
    <property type="component" value="Unassembled WGS sequence"/>
</dbReference>
<accession>A0A9X4BSE3</accession>
<dbReference type="RefSeq" id="WP_104549196.1">
    <property type="nucleotide sequence ID" value="NZ_CP168173.1"/>
</dbReference>
<dbReference type="Pfam" id="PF19419">
    <property type="entry name" value="DUF5983"/>
    <property type="match status" value="1"/>
</dbReference>
<feature type="domain" description="DUF5983" evidence="1">
    <location>
        <begin position="17"/>
        <end position="97"/>
    </location>
</feature>
<reference evidence="2" key="1">
    <citation type="journal article" date="2022" name="Phytopathology">
        <title>Whole genome sequencing-based tracing of a 2022 introduction and outbreak of Xanthomonas hortorum pv. pelargonii.</title>
        <authorList>
            <person name="Iruegas Bocardo F."/>
            <person name="Weisberg A.J."/>
            <person name="Riutta E.R."/>
            <person name="Kilday K.B."/>
            <person name="Bonkowski J.C."/>
            <person name="Creswell T.C."/>
            <person name="Daughtrey M."/>
            <person name="Rane K.K."/>
            <person name="Grunwald N.J."/>
            <person name="Chang J.H."/>
            <person name="Putnam M."/>
        </authorList>
    </citation>
    <scope>NUCLEOTIDE SEQUENCE</scope>
    <source>
        <strain evidence="2">22-338</strain>
    </source>
</reference>